<keyword evidence="1 4" id="KW-0808">Transferase</keyword>
<feature type="domain" description="Phospholipid/glycerol acyltransferase" evidence="3">
    <location>
        <begin position="70"/>
        <end position="184"/>
    </location>
</feature>
<gene>
    <name evidence="4" type="ORF">SAMN05444921_108174</name>
</gene>
<dbReference type="GO" id="GO:0005886">
    <property type="term" value="C:plasma membrane"/>
    <property type="evidence" value="ECO:0007669"/>
    <property type="project" value="TreeGrafter"/>
</dbReference>
<dbReference type="SMART" id="SM00563">
    <property type="entry name" value="PlsC"/>
    <property type="match status" value="1"/>
</dbReference>
<dbReference type="Proteomes" id="UP000199063">
    <property type="component" value="Unassembled WGS sequence"/>
</dbReference>
<proteinExistence type="predicted"/>
<accession>A0A1G9TCM5</accession>
<dbReference type="STRING" id="1196353.SAMN05444921_108174"/>
<dbReference type="EMBL" id="FNHI01000008">
    <property type="protein sequence ID" value="SDM44885.1"/>
    <property type="molecule type" value="Genomic_DNA"/>
</dbReference>
<sequence length="272" mass="30300">MRHDLPNAENLRLRNFRWENPPRDTEGRASPDMAELVYRPVIGAALAMFKALDLKIDSQGSENIPRSGGAVLVSNHISYLDFIFSGLAALPQKRLVRFMAKDSVFRHRVSGPLMRGMKHIPVDRKQGEAAYTHALESLRAGEVIGVFPEATISQSFTLKGFKSGAARLAQEAGVPLVPMALWGTQRLWTKGRPKNLRRSHIPVTIRVGEPMEAPTDQYAGAITRRLRERVQELLESAQRAYPVRPKDASDTWWVPAHLGGTAPTPAEVREAR</sequence>
<evidence type="ECO:0000256" key="1">
    <source>
        <dbReference type="ARBA" id="ARBA00022679"/>
    </source>
</evidence>
<dbReference type="Pfam" id="PF01553">
    <property type="entry name" value="Acyltransferase"/>
    <property type="match status" value="1"/>
</dbReference>
<dbReference type="PANTHER" id="PTHR10434">
    <property type="entry name" value="1-ACYL-SN-GLYCEROL-3-PHOSPHATE ACYLTRANSFERASE"/>
    <property type="match status" value="1"/>
</dbReference>
<evidence type="ECO:0000259" key="3">
    <source>
        <dbReference type="SMART" id="SM00563"/>
    </source>
</evidence>
<dbReference type="AlphaFoldDB" id="A0A1G9TCM5"/>
<dbReference type="GO" id="GO:0006654">
    <property type="term" value="P:phosphatidic acid biosynthetic process"/>
    <property type="evidence" value="ECO:0007669"/>
    <property type="project" value="TreeGrafter"/>
</dbReference>
<dbReference type="InterPro" id="IPR002123">
    <property type="entry name" value="Plipid/glycerol_acylTrfase"/>
</dbReference>
<dbReference type="PANTHER" id="PTHR10434:SF55">
    <property type="entry name" value="POSSIBLE ACYLTRANSFERASE"/>
    <property type="match status" value="1"/>
</dbReference>
<keyword evidence="5" id="KW-1185">Reference proteome</keyword>
<protein>
    <submittedName>
        <fullName evidence="4">1-acyl-sn-glycerol-3-phosphate acyltransferases</fullName>
    </submittedName>
</protein>
<dbReference type="GO" id="GO:0003841">
    <property type="term" value="F:1-acylglycerol-3-phosphate O-acyltransferase activity"/>
    <property type="evidence" value="ECO:0007669"/>
    <property type="project" value="TreeGrafter"/>
</dbReference>
<name>A0A1G9TCM5_9ACTN</name>
<dbReference type="SUPFAM" id="SSF69593">
    <property type="entry name" value="Glycerol-3-phosphate (1)-acyltransferase"/>
    <property type="match status" value="1"/>
</dbReference>
<evidence type="ECO:0000313" key="4">
    <source>
        <dbReference type="EMBL" id="SDM44885.1"/>
    </source>
</evidence>
<evidence type="ECO:0000313" key="5">
    <source>
        <dbReference type="Proteomes" id="UP000199063"/>
    </source>
</evidence>
<reference evidence="5" key="1">
    <citation type="submission" date="2016-10" db="EMBL/GenBank/DDBJ databases">
        <authorList>
            <person name="Varghese N."/>
            <person name="Submissions S."/>
        </authorList>
    </citation>
    <scope>NUCLEOTIDE SEQUENCE [LARGE SCALE GENOMIC DNA]</scope>
    <source>
        <strain evidence="5">CGMCC 4.7042</strain>
    </source>
</reference>
<keyword evidence="2 4" id="KW-0012">Acyltransferase</keyword>
<evidence type="ECO:0000256" key="2">
    <source>
        <dbReference type="ARBA" id="ARBA00023315"/>
    </source>
</evidence>
<dbReference type="CDD" id="cd07989">
    <property type="entry name" value="LPLAT_AGPAT-like"/>
    <property type="match status" value="1"/>
</dbReference>
<organism evidence="4 5">
    <name type="scientific">Streptomyces wuyuanensis</name>
    <dbReference type="NCBI Taxonomy" id="1196353"/>
    <lineage>
        <taxon>Bacteria</taxon>
        <taxon>Bacillati</taxon>
        <taxon>Actinomycetota</taxon>
        <taxon>Actinomycetes</taxon>
        <taxon>Kitasatosporales</taxon>
        <taxon>Streptomycetaceae</taxon>
        <taxon>Streptomyces</taxon>
    </lineage>
</organism>